<keyword evidence="6 8" id="KW-1133">Transmembrane helix</keyword>
<evidence type="ECO:0000256" key="8">
    <source>
        <dbReference type="SAM" id="Phobius"/>
    </source>
</evidence>
<evidence type="ECO:0000256" key="2">
    <source>
        <dbReference type="ARBA" id="ARBA00004881"/>
    </source>
</evidence>
<dbReference type="GO" id="GO:0016757">
    <property type="term" value="F:glycosyltransferase activity"/>
    <property type="evidence" value="ECO:0007669"/>
    <property type="project" value="UniProtKB-KW"/>
</dbReference>
<dbReference type="EMBL" id="LT629787">
    <property type="protein sequence ID" value="SDT90465.1"/>
    <property type="molecule type" value="Genomic_DNA"/>
</dbReference>
<dbReference type="InterPro" id="IPR029044">
    <property type="entry name" value="Nucleotide-diphossugar_trans"/>
</dbReference>
<name>A0A1H2E5Z8_9GAMM</name>
<evidence type="ECO:0000256" key="4">
    <source>
        <dbReference type="ARBA" id="ARBA00022679"/>
    </source>
</evidence>
<evidence type="ECO:0000256" key="7">
    <source>
        <dbReference type="ARBA" id="ARBA00023136"/>
    </source>
</evidence>
<keyword evidence="4" id="KW-0808">Transferase</keyword>
<keyword evidence="12" id="KW-1185">Reference proteome</keyword>
<sequence length="721" mass="82138">MSLEWVELLAYVLFGFKWLAFILACALLLMGLDDLFIDLSYWLRTLWRRLRIYRRNPYADEQRLFEAREQPLAVMVPAWQETGVIGQMARLAASTLDYENYQIFVGTYPNDPATQAEVDEVCQRFHNVHKVVCARPGPTSKADCLNNIIDAILRFEQQARIEFAGFILHDAEDVISPLELRLFNYLLPRKDLIQVPVYPFPPAWHEFTGGHYIDEFAEQHGKDVVVREAMVGQVPSAGVGTCFSRRAIAALLQEKDGIAFDVQSLTEDYEIGMRLAEKGMSGIFARFMVSDPRYATHREHKFGVVARASKVICVREHFPRTFSQAVRQKSRWIIGIVFQGMRSMGWSSRPLLNYFLWRDRRGGITNLIGFLVNLVFLVVLLMWLVGWVVDDAWQFLSLLGGSDLLRWLLICNGILLLNRLFQRFYFVTSYYGLWQGLLSAPRMVWSNVVNFFANIRAIRQVLLEGDPRRVAWDKTDHEFPEIGEPKRIPLGQRLVAMGAISQSDLQAALLAGAGRRIGRELLSRGLITSTQLAKALADQAGAEYSELSPFKLDSGLIARLPARLALRYAVLPMAEEGRTLVLASERALSEVSIGALARQLRRPVSYRIVPQGRVTLGLRYWYVQQAKKDERLERLAQQSSDETLMEAVCRHQVMLGDLVQEMGMLPSTLFAQAMFDFDPLQQSLGEYLKQRGLISSELLEQALQEQKAQQALSWRALEVLP</sequence>
<keyword evidence="5 8" id="KW-0812">Transmembrane</keyword>
<dbReference type="InterPro" id="IPR050321">
    <property type="entry name" value="Glycosyltr_2/OpgH_subfam"/>
</dbReference>
<dbReference type="NCBIfam" id="NF012033">
    <property type="entry name" value="PRK15489.1"/>
    <property type="match status" value="1"/>
</dbReference>
<dbReference type="AlphaFoldDB" id="A0A1H2E5Z8"/>
<proteinExistence type="predicted"/>
<dbReference type="Gene3D" id="3.90.550.10">
    <property type="entry name" value="Spore Coat Polysaccharide Biosynthesis Protein SpsA, Chain A"/>
    <property type="match status" value="1"/>
</dbReference>
<protein>
    <submittedName>
        <fullName evidence="11">Adsorption protein B</fullName>
    </submittedName>
</protein>
<dbReference type="PANTHER" id="PTHR43867">
    <property type="entry name" value="CELLULOSE SYNTHASE CATALYTIC SUBUNIT A [UDP-FORMING]"/>
    <property type="match status" value="1"/>
</dbReference>
<organism evidence="11 12">
    <name type="scientific">Halopseudomonas salegens</name>
    <dbReference type="NCBI Taxonomy" id="1434072"/>
    <lineage>
        <taxon>Bacteria</taxon>
        <taxon>Pseudomonadati</taxon>
        <taxon>Pseudomonadota</taxon>
        <taxon>Gammaproteobacteria</taxon>
        <taxon>Pseudomonadales</taxon>
        <taxon>Pseudomonadaceae</taxon>
        <taxon>Halopseudomonas</taxon>
    </lineage>
</organism>
<dbReference type="OrthoDB" id="5294733at2"/>
<evidence type="ECO:0000256" key="6">
    <source>
        <dbReference type="ARBA" id="ARBA00022989"/>
    </source>
</evidence>
<accession>A0A1H2E5Z8</accession>
<evidence type="ECO:0000313" key="11">
    <source>
        <dbReference type="EMBL" id="SDT90465.1"/>
    </source>
</evidence>
<dbReference type="Proteomes" id="UP000243924">
    <property type="component" value="Chromosome I"/>
</dbReference>
<feature type="domain" description="Type II secretion system protein GspE N-terminal" evidence="9">
    <location>
        <begin position="541"/>
        <end position="625"/>
    </location>
</feature>
<dbReference type="InterPro" id="IPR001173">
    <property type="entry name" value="Glyco_trans_2-like"/>
</dbReference>
<keyword evidence="7 8" id="KW-0472">Membrane</keyword>
<evidence type="ECO:0000256" key="3">
    <source>
        <dbReference type="ARBA" id="ARBA00022676"/>
    </source>
</evidence>
<feature type="transmembrane region" description="Helical" evidence="8">
    <location>
        <begin position="404"/>
        <end position="421"/>
    </location>
</feature>
<dbReference type="RefSeq" id="WP_092383558.1">
    <property type="nucleotide sequence ID" value="NZ_LT629787.1"/>
</dbReference>
<comment type="pathway">
    <text evidence="2">Glycan metabolism.</text>
</comment>
<dbReference type="InterPro" id="IPR007831">
    <property type="entry name" value="T2SS_GspE_N"/>
</dbReference>
<feature type="transmembrane region" description="Helical" evidence="8">
    <location>
        <begin position="20"/>
        <end position="43"/>
    </location>
</feature>
<feature type="transmembrane region" description="Helical" evidence="8">
    <location>
        <begin position="367"/>
        <end position="389"/>
    </location>
</feature>
<evidence type="ECO:0000259" key="10">
    <source>
        <dbReference type="Pfam" id="PF13632"/>
    </source>
</evidence>
<dbReference type="STRING" id="1434072.SAMN05216210_0366"/>
<feature type="domain" description="Glycosyltransferase 2-like" evidence="10">
    <location>
        <begin position="166"/>
        <end position="383"/>
    </location>
</feature>
<reference evidence="12" key="1">
    <citation type="submission" date="2016-10" db="EMBL/GenBank/DDBJ databases">
        <authorList>
            <person name="Varghese N."/>
            <person name="Submissions S."/>
        </authorList>
    </citation>
    <scope>NUCLEOTIDE SEQUENCE [LARGE SCALE GENOMIC DNA]</scope>
    <source>
        <strain evidence="12">CECT 8338</strain>
    </source>
</reference>
<dbReference type="Pfam" id="PF05157">
    <property type="entry name" value="MshEN"/>
    <property type="match status" value="1"/>
</dbReference>
<dbReference type="SUPFAM" id="SSF160246">
    <property type="entry name" value="EspE N-terminal domain-like"/>
    <property type="match status" value="1"/>
</dbReference>
<dbReference type="SUPFAM" id="SSF53448">
    <property type="entry name" value="Nucleotide-diphospho-sugar transferases"/>
    <property type="match status" value="1"/>
</dbReference>
<dbReference type="GO" id="GO:0016020">
    <property type="term" value="C:membrane"/>
    <property type="evidence" value="ECO:0007669"/>
    <property type="project" value="UniProtKB-SubCell"/>
</dbReference>
<dbReference type="Gene3D" id="3.30.300.160">
    <property type="entry name" value="Type II secretion system, protein E, N-terminal domain"/>
    <property type="match status" value="1"/>
</dbReference>
<dbReference type="InterPro" id="IPR037257">
    <property type="entry name" value="T2SS_E_N_sf"/>
</dbReference>
<dbReference type="PANTHER" id="PTHR43867:SF2">
    <property type="entry name" value="CELLULOSE SYNTHASE CATALYTIC SUBUNIT A [UDP-FORMING]"/>
    <property type="match status" value="1"/>
</dbReference>
<evidence type="ECO:0000256" key="5">
    <source>
        <dbReference type="ARBA" id="ARBA00022692"/>
    </source>
</evidence>
<keyword evidence="3" id="KW-0328">Glycosyltransferase</keyword>
<dbReference type="NCBIfam" id="NF011305">
    <property type="entry name" value="PRK14716.1-3"/>
    <property type="match status" value="1"/>
</dbReference>
<evidence type="ECO:0000313" key="12">
    <source>
        <dbReference type="Proteomes" id="UP000243924"/>
    </source>
</evidence>
<comment type="subcellular location">
    <subcellularLocation>
        <location evidence="1">Membrane</location>
        <topology evidence="1">Multi-pass membrane protein</topology>
    </subcellularLocation>
</comment>
<evidence type="ECO:0000256" key="1">
    <source>
        <dbReference type="ARBA" id="ARBA00004141"/>
    </source>
</evidence>
<gene>
    <name evidence="11" type="ORF">SAMN05216210_0366</name>
</gene>
<dbReference type="Pfam" id="PF13632">
    <property type="entry name" value="Glyco_trans_2_3"/>
    <property type="match status" value="1"/>
</dbReference>
<evidence type="ECO:0000259" key="9">
    <source>
        <dbReference type="Pfam" id="PF05157"/>
    </source>
</evidence>